<dbReference type="Gene3D" id="3.40.50.720">
    <property type="entry name" value="NAD(P)-binding Rossmann-like Domain"/>
    <property type="match status" value="1"/>
</dbReference>
<dbReference type="RefSeq" id="WP_268614089.1">
    <property type="nucleotide sequence ID" value="NZ_JAMDMX010000016.1"/>
</dbReference>
<keyword evidence="5" id="KW-1185">Reference proteome</keyword>
<evidence type="ECO:0000259" key="2">
    <source>
        <dbReference type="Pfam" id="PF01408"/>
    </source>
</evidence>
<dbReference type="Gene3D" id="3.30.360.10">
    <property type="entry name" value="Dihydrodipicolinate Reductase, domain 2"/>
    <property type="match status" value="1"/>
</dbReference>
<sequence length="304" mass="34751">MKIAIVGFGSIGARHAEILNRVFGHEVRIVSSRPNSDYARYPAISQMLQDYQPEYVIISNPTYEHYSSLQMLAELNYDGHVLVEKPIFSDIPNSFDFSFQSIRVLYNLRFHPILQELKSVLADEQMISAQVYAGQYLPTWRPRVSIEDNYSSHKSKGGGVIRDLSHELDYSTWLFGKWNHVSAIGGKYSSMKITSDDSFSLLMVTDKCPAVSIQINYLDRISQRKVIINTDKTTILADLVHGTIQMNQVQKSFQTERNFTYVKQYEAIFNDSKDVCSLTEGLEVMRLINAAERSAEQKVWVPND</sequence>
<accession>A0ABT4G8P3</accession>
<feature type="domain" description="Gfo/Idh/MocA-like oxidoreductase C-terminal" evidence="3">
    <location>
        <begin position="152"/>
        <end position="301"/>
    </location>
</feature>
<dbReference type="SUPFAM" id="SSF51735">
    <property type="entry name" value="NAD(P)-binding Rossmann-fold domains"/>
    <property type="match status" value="1"/>
</dbReference>
<reference evidence="4 5" key="1">
    <citation type="submission" date="2022-05" db="EMBL/GenBank/DDBJ databases">
        <title>Genome Sequencing of Bee-Associated Microbes.</title>
        <authorList>
            <person name="Dunlap C."/>
        </authorList>
    </citation>
    <scope>NUCLEOTIDE SEQUENCE [LARGE SCALE GENOMIC DNA]</scope>
    <source>
        <strain evidence="4 5">NRRL B-14421</strain>
    </source>
</reference>
<evidence type="ECO:0000259" key="3">
    <source>
        <dbReference type="Pfam" id="PF02894"/>
    </source>
</evidence>
<dbReference type="InterPro" id="IPR051450">
    <property type="entry name" value="Gfo/Idh/MocA_Oxidoreductases"/>
</dbReference>
<evidence type="ECO:0000313" key="5">
    <source>
        <dbReference type="Proteomes" id="UP001527099"/>
    </source>
</evidence>
<dbReference type="Proteomes" id="UP001527099">
    <property type="component" value="Unassembled WGS sequence"/>
</dbReference>
<dbReference type="PANTHER" id="PTHR43377">
    <property type="entry name" value="BILIVERDIN REDUCTASE A"/>
    <property type="match status" value="1"/>
</dbReference>
<dbReference type="SUPFAM" id="SSF55347">
    <property type="entry name" value="Glyceraldehyde-3-phosphate dehydrogenase-like, C-terminal domain"/>
    <property type="match status" value="1"/>
</dbReference>
<name>A0ABT4G8P3_9BACL</name>
<comment type="caution">
    <text evidence="4">The sequence shown here is derived from an EMBL/GenBank/DDBJ whole genome shotgun (WGS) entry which is preliminary data.</text>
</comment>
<dbReference type="Pfam" id="PF02894">
    <property type="entry name" value="GFO_IDH_MocA_C"/>
    <property type="match status" value="1"/>
</dbReference>
<dbReference type="InterPro" id="IPR004104">
    <property type="entry name" value="Gfo/Idh/MocA-like_OxRdtase_C"/>
</dbReference>
<gene>
    <name evidence="4" type="ORF">M5X19_06525</name>
</gene>
<protein>
    <submittedName>
        <fullName evidence="4">Gfo/Idh/MocA family oxidoreductase</fullName>
    </submittedName>
</protein>
<proteinExistence type="inferred from homology"/>
<feature type="domain" description="Gfo/Idh/MocA-like oxidoreductase N-terminal" evidence="2">
    <location>
        <begin position="1"/>
        <end position="90"/>
    </location>
</feature>
<dbReference type="Pfam" id="PF01408">
    <property type="entry name" value="GFO_IDH_MocA"/>
    <property type="match status" value="1"/>
</dbReference>
<evidence type="ECO:0000256" key="1">
    <source>
        <dbReference type="ARBA" id="ARBA00010928"/>
    </source>
</evidence>
<dbReference type="EMBL" id="JAMDMX010000016">
    <property type="protein sequence ID" value="MCY9692556.1"/>
    <property type="molecule type" value="Genomic_DNA"/>
</dbReference>
<dbReference type="InterPro" id="IPR036291">
    <property type="entry name" value="NAD(P)-bd_dom_sf"/>
</dbReference>
<dbReference type="PANTHER" id="PTHR43377:SF1">
    <property type="entry name" value="BILIVERDIN REDUCTASE A"/>
    <property type="match status" value="1"/>
</dbReference>
<organism evidence="4 5">
    <name type="scientific">Paenibacillus alginolyticus</name>
    <dbReference type="NCBI Taxonomy" id="59839"/>
    <lineage>
        <taxon>Bacteria</taxon>
        <taxon>Bacillati</taxon>
        <taxon>Bacillota</taxon>
        <taxon>Bacilli</taxon>
        <taxon>Bacillales</taxon>
        <taxon>Paenibacillaceae</taxon>
        <taxon>Paenibacillus</taxon>
    </lineage>
</organism>
<evidence type="ECO:0000313" key="4">
    <source>
        <dbReference type="EMBL" id="MCY9692556.1"/>
    </source>
</evidence>
<dbReference type="InterPro" id="IPR000683">
    <property type="entry name" value="Gfo/Idh/MocA-like_OxRdtase_N"/>
</dbReference>
<comment type="similarity">
    <text evidence="1">Belongs to the Gfo/Idh/MocA family.</text>
</comment>